<keyword evidence="2" id="KW-1185">Reference proteome</keyword>
<sequence length="39" mass="4650">MHFLRSIIMPQRGPCEVEEKAFFCLFQWSVREISCGNYP</sequence>
<evidence type="ECO:0000313" key="1">
    <source>
        <dbReference type="EMBL" id="OCC16391.1"/>
    </source>
</evidence>
<proteinExistence type="predicted"/>
<protein>
    <submittedName>
        <fullName evidence="1">Uncharacterized protein</fullName>
    </submittedName>
</protein>
<accession>A0A1B9F9D6</accession>
<comment type="caution">
    <text evidence="1">The sequence shown here is derived from an EMBL/GenBank/DDBJ whole genome shotgun (WGS) entry which is preliminary data.</text>
</comment>
<gene>
    <name evidence="1" type="ORF">DBT_0208</name>
</gene>
<evidence type="ECO:0000313" key="2">
    <source>
        <dbReference type="Proteomes" id="UP000093080"/>
    </source>
</evidence>
<organism evidence="1 2">
    <name type="scientific">Dissulfuribacter thermophilus</name>
    <dbReference type="NCBI Taxonomy" id="1156395"/>
    <lineage>
        <taxon>Bacteria</taxon>
        <taxon>Pseudomonadati</taxon>
        <taxon>Thermodesulfobacteriota</taxon>
        <taxon>Dissulfuribacteria</taxon>
        <taxon>Dissulfuribacterales</taxon>
        <taxon>Dissulfuribacteraceae</taxon>
        <taxon>Dissulfuribacter</taxon>
    </lineage>
</organism>
<dbReference type="STRING" id="1156395.DBT_0208"/>
<dbReference type="AlphaFoldDB" id="A0A1B9F9D6"/>
<name>A0A1B9F9D6_9BACT</name>
<reference evidence="1 2" key="1">
    <citation type="submission" date="2016-06" db="EMBL/GenBank/DDBJ databases">
        <title>Respiratory ammonification of nitrate coupled to the oxidation of elemental sulfur in deep-sea autotrophic thermophilic bacteria.</title>
        <authorList>
            <person name="Slobodkina G.B."/>
            <person name="Mardanov A.V."/>
            <person name="Ravin N.V."/>
            <person name="Frolova A.A."/>
            <person name="Viryasiv M.B."/>
            <person name="Chernyh N.A."/>
            <person name="Bonch-Osmolovskaya E.A."/>
            <person name="Slobodkin A.I."/>
        </authorList>
    </citation>
    <scope>NUCLEOTIDE SEQUENCE [LARGE SCALE GENOMIC DNA]</scope>
    <source>
        <strain evidence="1 2">S69</strain>
    </source>
</reference>
<dbReference type="Proteomes" id="UP000093080">
    <property type="component" value="Unassembled WGS sequence"/>
</dbReference>
<dbReference type="EMBL" id="MAGO01000001">
    <property type="protein sequence ID" value="OCC16391.1"/>
    <property type="molecule type" value="Genomic_DNA"/>
</dbReference>